<evidence type="ECO:0000313" key="2">
    <source>
        <dbReference type="Proteomes" id="UP001157126"/>
    </source>
</evidence>
<accession>A0ABQ6IZ79</accession>
<dbReference type="Proteomes" id="UP001157126">
    <property type="component" value="Unassembled WGS sequence"/>
</dbReference>
<proteinExistence type="predicted"/>
<dbReference type="EMBL" id="BSUO01000001">
    <property type="protein sequence ID" value="GMA42007.1"/>
    <property type="molecule type" value="Genomic_DNA"/>
</dbReference>
<evidence type="ECO:0008006" key="3">
    <source>
        <dbReference type="Google" id="ProtNLM"/>
    </source>
</evidence>
<dbReference type="Gene3D" id="3.30.70.100">
    <property type="match status" value="1"/>
</dbReference>
<evidence type="ECO:0000313" key="1">
    <source>
        <dbReference type="EMBL" id="GMA42007.1"/>
    </source>
</evidence>
<reference evidence="2" key="1">
    <citation type="journal article" date="2019" name="Int. J. Syst. Evol. Microbiol.">
        <title>The Global Catalogue of Microorganisms (GCM) 10K type strain sequencing project: providing services to taxonomists for standard genome sequencing and annotation.</title>
        <authorList>
            <consortium name="The Broad Institute Genomics Platform"/>
            <consortium name="The Broad Institute Genome Sequencing Center for Infectious Disease"/>
            <person name="Wu L."/>
            <person name="Ma J."/>
        </authorList>
    </citation>
    <scope>NUCLEOTIDE SEQUENCE [LARGE SCALE GENOMIC DNA]</scope>
    <source>
        <strain evidence="2">NBRC 113072</strain>
    </source>
</reference>
<name>A0ABQ6IZ79_9MICO</name>
<gene>
    <name evidence="1" type="ORF">GCM10025883_40520</name>
</gene>
<dbReference type="RefSeq" id="WP_284305478.1">
    <property type="nucleotide sequence ID" value="NZ_BSUO01000001.1"/>
</dbReference>
<organism evidence="1 2">
    <name type="scientific">Mobilicoccus caccae</name>
    <dbReference type="NCBI Taxonomy" id="1859295"/>
    <lineage>
        <taxon>Bacteria</taxon>
        <taxon>Bacillati</taxon>
        <taxon>Actinomycetota</taxon>
        <taxon>Actinomycetes</taxon>
        <taxon>Micrococcales</taxon>
        <taxon>Dermatophilaceae</taxon>
        <taxon>Mobilicoccus</taxon>
    </lineage>
</organism>
<sequence length="133" mass="15839">MTLRQLRIYTVQANHRDAVFHRWDTQARPLMQEHGFTFVEQWEGRVDPVSQNLPIRVLRLLLTMRHPSRPRSASHVFDFGYLLAWEDETQMRCAWDAFLDDPRWRHAKSITQRAAHGEPVVMVTDRLLHPRSK</sequence>
<keyword evidence="2" id="KW-1185">Reference proteome</keyword>
<comment type="caution">
    <text evidence="1">The sequence shown here is derived from an EMBL/GenBank/DDBJ whole genome shotgun (WGS) entry which is preliminary data.</text>
</comment>
<protein>
    <recommendedName>
        <fullName evidence="3">NIPSNAP protein</fullName>
    </recommendedName>
</protein>